<dbReference type="RefSeq" id="WP_106616678.1">
    <property type="nucleotide sequence ID" value="NZ_PYAX01000006.1"/>
</dbReference>
<comment type="caution">
    <text evidence="2">The sequence shown here is derived from an EMBL/GenBank/DDBJ whole genome shotgun (WGS) entry which is preliminary data.</text>
</comment>
<dbReference type="AlphaFoldDB" id="A0A2P8I7Y3"/>
<reference evidence="2 3" key="1">
    <citation type="submission" date="2018-03" db="EMBL/GenBank/DDBJ databases">
        <title>Genomic Encyclopedia of Type Strains, Phase III (KMG-III): the genomes of soil and plant-associated and newly described type strains.</title>
        <authorList>
            <person name="Whitman W."/>
        </authorList>
    </citation>
    <scope>NUCLEOTIDE SEQUENCE [LARGE SCALE GENOMIC DNA]</scope>
    <source>
        <strain evidence="2 3">CGMCC 4.7097</strain>
    </source>
</reference>
<keyword evidence="1" id="KW-0812">Transmembrane</keyword>
<organism evidence="2 3">
    <name type="scientific">Saccharothrix carnea</name>
    <dbReference type="NCBI Taxonomy" id="1280637"/>
    <lineage>
        <taxon>Bacteria</taxon>
        <taxon>Bacillati</taxon>
        <taxon>Actinomycetota</taxon>
        <taxon>Actinomycetes</taxon>
        <taxon>Pseudonocardiales</taxon>
        <taxon>Pseudonocardiaceae</taxon>
        <taxon>Saccharothrix</taxon>
    </lineage>
</organism>
<sequence length="182" mass="18363">MTARLLLLYARSRQVPAAAATVVTGFAALALLDGGPHVTAFAAALGTAVVATGLGGHDLALDRTAAFGWPPRRAAHLLLGGAVVTALLLAAGLVAEHAFVLRDVVGLGGLAALAAVVLGARAAWALPVGWTGVTLVVPPGADWPTRLLTWPVQPTGTTSATVTAVVLGCTGLLSYSWFGCRR</sequence>
<keyword evidence="1" id="KW-1133">Transmembrane helix</keyword>
<evidence type="ECO:0000313" key="3">
    <source>
        <dbReference type="Proteomes" id="UP000241118"/>
    </source>
</evidence>
<feature type="transmembrane region" description="Helical" evidence="1">
    <location>
        <begin position="74"/>
        <end position="95"/>
    </location>
</feature>
<dbReference type="Proteomes" id="UP000241118">
    <property type="component" value="Unassembled WGS sequence"/>
</dbReference>
<feature type="transmembrane region" description="Helical" evidence="1">
    <location>
        <begin position="107"/>
        <end position="137"/>
    </location>
</feature>
<dbReference type="EMBL" id="PYAX01000006">
    <property type="protein sequence ID" value="PSL54594.1"/>
    <property type="molecule type" value="Genomic_DNA"/>
</dbReference>
<accession>A0A2P8I7Y3</accession>
<evidence type="ECO:0000313" key="2">
    <source>
        <dbReference type="EMBL" id="PSL54594.1"/>
    </source>
</evidence>
<evidence type="ECO:0000256" key="1">
    <source>
        <dbReference type="SAM" id="Phobius"/>
    </source>
</evidence>
<gene>
    <name evidence="2" type="ORF">B0I31_106108</name>
</gene>
<protein>
    <submittedName>
        <fullName evidence="2">Uncharacterized protein</fullName>
    </submittedName>
</protein>
<name>A0A2P8I7Y3_SACCR</name>
<keyword evidence="3" id="KW-1185">Reference proteome</keyword>
<feature type="transmembrane region" description="Helical" evidence="1">
    <location>
        <begin position="157"/>
        <end position="178"/>
    </location>
</feature>
<proteinExistence type="predicted"/>
<keyword evidence="1" id="KW-0472">Membrane</keyword>